<dbReference type="GeneID" id="20825349"/>
<feature type="compositionally biased region" description="Low complexity" evidence="1">
    <location>
        <begin position="387"/>
        <end position="427"/>
    </location>
</feature>
<evidence type="ECO:0000313" key="2">
    <source>
        <dbReference type="EMBL" id="EGO57779.1"/>
    </source>
</evidence>
<feature type="region of interest" description="Disordered" evidence="1">
    <location>
        <begin position="443"/>
        <end position="491"/>
    </location>
</feature>
<feature type="region of interest" description="Disordered" evidence="1">
    <location>
        <begin position="41"/>
        <end position="65"/>
    </location>
</feature>
<feature type="compositionally biased region" description="Basic and acidic residues" evidence="1">
    <location>
        <begin position="131"/>
        <end position="146"/>
    </location>
</feature>
<feature type="compositionally biased region" description="Polar residues" evidence="1">
    <location>
        <begin position="224"/>
        <end position="257"/>
    </location>
</feature>
<dbReference type="RefSeq" id="XP_009850871.1">
    <property type="nucleotide sequence ID" value="XM_009852569.1"/>
</dbReference>
<name>F8MMA5_NEUT8</name>
<proteinExistence type="predicted"/>
<dbReference type="OrthoDB" id="5429993at2759"/>
<dbReference type="VEuPathDB" id="FungiDB:NEUTE1DRAFT_129637"/>
<dbReference type="AlphaFoldDB" id="F8MMA5"/>
<feature type="compositionally biased region" description="Low complexity" evidence="1">
    <location>
        <begin position="172"/>
        <end position="188"/>
    </location>
</feature>
<feature type="compositionally biased region" description="Polar residues" evidence="1">
    <location>
        <begin position="336"/>
        <end position="346"/>
    </location>
</feature>
<feature type="region of interest" description="Disordered" evidence="1">
    <location>
        <begin position="90"/>
        <end position="294"/>
    </location>
</feature>
<dbReference type="EMBL" id="GL891304">
    <property type="protein sequence ID" value="EGO57779.1"/>
    <property type="molecule type" value="Genomic_DNA"/>
</dbReference>
<reference evidence="3" key="1">
    <citation type="journal article" date="2011" name="Genetics">
        <title>Massive changes in genome architecture accompany the transition to self-fertility in the filamentous fungus Neurospora tetrasperma.</title>
        <authorList>
            <person name="Ellison C.E."/>
            <person name="Stajich J.E."/>
            <person name="Jacobson D.J."/>
            <person name="Natvig D.O."/>
            <person name="Lapidus A."/>
            <person name="Foster B."/>
            <person name="Aerts A."/>
            <person name="Riley R."/>
            <person name="Lindquist E.A."/>
            <person name="Grigoriev I.V."/>
            <person name="Taylor J.W."/>
        </authorList>
    </citation>
    <scope>NUCLEOTIDE SEQUENCE [LARGE SCALE GENOMIC DNA]</scope>
    <source>
        <strain evidence="3">FGSC 2508 / P0657</strain>
    </source>
</reference>
<feature type="region of interest" description="Disordered" evidence="1">
    <location>
        <begin position="313"/>
        <end position="430"/>
    </location>
</feature>
<feature type="compositionally biased region" description="Low complexity" evidence="1">
    <location>
        <begin position="446"/>
        <end position="465"/>
    </location>
</feature>
<evidence type="ECO:0000256" key="1">
    <source>
        <dbReference type="SAM" id="MobiDB-lite"/>
    </source>
</evidence>
<feature type="region of interest" description="Disordered" evidence="1">
    <location>
        <begin position="1"/>
        <end position="28"/>
    </location>
</feature>
<feature type="compositionally biased region" description="Polar residues" evidence="1">
    <location>
        <begin position="198"/>
        <end position="208"/>
    </location>
</feature>
<protein>
    <submittedName>
        <fullName evidence="2">Uncharacterized protein</fullName>
    </submittedName>
</protein>
<accession>F8MMA5</accession>
<evidence type="ECO:0000313" key="3">
    <source>
        <dbReference type="Proteomes" id="UP000008065"/>
    </source>
</evidence>
<dbReference type="Proteomes" id="UP000008065">
    <property type="component" value="Unassembled WGS sequence"/>
</dbReference>
<keyword evidence="3" id="KW-1185">Reference proteome</keyword>
<organism evidence="2 3">
    <name type="scientific">Neurospora tetrasperma (strain FGSC 2508 / ATCC MYA-4615 / P0657)</name>
    <dbReference type="NCBI Taxonomy" id="510951"/>
    <lineage>
        <taxon>Eukaryota</taxon>
        <taxon>Fungi</taxon>
        <taxon>Dikarya</taxon>
        <taxon>Ascomycota</taxon>
        <taxon>Pezizomycotina</taxon>
        <taxon>Sordariomycetes</taxon>
        <taxon>Sordariomycetidae</taxon>
        <taxon>Sordariales</taxon>
        <taxon>Sordariaceae</taxon>
        <taxon>Neurospora</taxon>
    </lineage>
</organism>
<dbReference type="KEGG" id="nte:NEUTE1DRAFT129637"/>
<sequence length="844" mass="88681">MSSPTPSLKPSALDRTQSLRKPMSTAGLMKDTTITAAVGTSAGSNIARGAGVRASKQRPVSMTQTPSTIKGALAAPGMVSRTVATSNIGTATSGSGIKRTASVTGTRSGTTSSNIKPPSSGGLNRLASARLKQEGRKVENAGERTGAEVGTGISSGSGNRVVSGAAMALQPSRTSTTATKSTTLSTTSLRQPLCNRAPTISATDVTARTTPLSPPTTTPPSLSGSFGMTRPTTSSSAGSLATITSPRVTGASGSSFKIDTGIGHRGRGHARTQSATISSPKPTTPKPVPRSTAVSGISATAFSKTAVGKDIGVSGVGSGSDPPKNASKGVPPPSTPGKSRPQSLVSANALRRSPATAKPEIATTGGTPKAVTGTGPRSSPAHKRQNSASSVSTTSTAATTGTKKRTAASTTTTQTRRLAASRRPLSLQAPEAAIANTVKLAPKILSSTRPPSTATTTTTVTKSPPLRQPTTAPSAATIRSVPKLKPKPHIPELLASSTSSHAAQQQQQRQPRHNFDTYQQHYTPAQIPLLPKPLTSTFLAPPTPSKQPANVALSAEISRLQTELLQSHLLHREAKRVKEEWEEDARGRLQGMWERVRAEDRTVGEMEGKEGEEGVVEGLLAMAGFGGTLDETKLQALDEVISGVWAMSDLSSPSSSSGVTIGKYTRVVREFEVWAGRAGRILEERRRSAADNEDGRDGVLVLDAKGEVEMIGGMDLEWKNECVALGRRLEKWRRMLGELGGVSSKANYGSSFRSSRPIKGVETIEREADKGEEGEDDESPLVRTLSRFGSLMDNMLAELQIMAQIEREAVAEEIEWVRRLNRVDDEKEGEEIVGKRATAIWRVI</sequence>
<dbReference type="HOGENOM" id="CLU_337407_0_0_1"/>
<gene>
    <name evidence="2" type="ORF">NEUTE1DRAFT_129637</name>
</gene>
<feature type="compositionally biased region" description="Low complexity" evidence="1">
    <location>
        <begin position="99"/>
        <end position="113"/>
    </location>
</feature>